<dbReference type="GO" id="GO:0005829">
    <property type="term" value="C:cytosol"/>
    <property type="evidence" value="ECO:0007669"/>
    <property type="project" value="TreeGrafter"/>
</dbReference>
<comment type="similarity">
    <text evidence="3 8">Belongs to the FBPase class 2 family.</text>
</comment>
<keyword evidence="12" id="KW-1185">Reference proteome</keyword>
<comment type="caution">
    <text evidence="11">The sequence shown here is derived from an EMBL/GenBank/DDBJ whole genome shotgun (WGS) entry which is preliminary data.</text>
</comment>
<evidence type="ECO:0000256" key="1">
    <source>
        <dbReference type="ARBA" id="ARBA00001273"/>
    </source>
</evidence>
<evidence type="ECO:0000256" key="6">
    <source>
        <dbReference type="ARBA" id="ARBA00023211"/>
    </source>
</evidence>
<evidence type="ECO:0000256" key="7">
    <source>
        <dbReference type="ARBA" id="ARBA00023277"/>
    </source>
</evidence>
<gene>
    <name evidence="11" type="ORF">ATJ78_2721</name>
</gene>
<evidence type="ECO:0000256" key="8">
    <source>
        <dbReference type="PIRNR" id="PIRNR004532"/>
    </source>
</evidence>
<sequence length="313" mass="32145">MIFESSDRALHDHLARVTGRAAVAASRFVGSGDKVGVDHAAVVAMRDAFETVPVDASIVVGEGEKDEAPMLYAGERLGAGGPEVDVAVDPVDGTRLAAEARPGSVAVLAAAPRGALLDPGHVFYMEKLICVGAGATLSLERSLTENLQILASALERPLSSLRVAVQSRPRNQGYIDEARDAGASVVPFADGDVIESLRAARGDGVDLLIGIGGAPEGVLTSVAVAALGGHMQARLAPQTAGERERADAAGQTHGELLRLHDLAAAPGIFVLTAVTDAAGLAAPRRVDDGFVTESLVIDGNGDARTIVAQHPRV</sequence>
<organism evidence="11 12">
    <name type="scientific">Paramicrobacterium agarici</name>
    <dbReference type="NCBI Taxonomy" id="630514"/>
    <lineage>
        <taxon>Bacteria</taxon>
        <taxon>Bacillati</taxon>
        <taxon>Actinomycetota</taxon>
        <taxon>Actinomycetes</taxon>
        <taxon>Micrococcales</taxon>
        <taxon>Microbacteriaceae</taxon>
        <taxon>Paramicrobacterium</taxon>
    </lineage>
</organism>
<evidence type="ECO:0000256" key="10">
    <source>
        <dbReference type="PIRSR" id="PIRSR004532-2"/>
    </source>
</evidence>
<keyword evidence="6 9" id="KW-0464">Manganese</keyword>
<dbReference type="InterPro" id="IPR004464">
    <property type="entry name" value="FBPase_class-2/SBPase"/>
</dbReference>
<feature type="binding site" evidence="9">
    <location>
        <position position="92"/>
    </location>
    <ligand>
        <name>Mn(2+)</name>
        <dbReference type="ChEBI" id="CHEBI:29035"/>
        <label>2</label>
    </ligand>
</feature>
<feature type="binding site" evidence="9">
    <location>
        <position position="38"/>
    </location>
    <ligand>
        <name>Mn(2+)</name>
        <dbReference type="ChEBI" id="CHEBI:29035"/>
        <label>1</label>
    </ligand>
</feature>
<comment type="cofactor">
    <cofactor evidence="9">
        <name>Mn(2+)</name>
        <dbReference type="ChEBI" id="CHEBI:29035"/>
    </cofactor>
</comment>
<dbReference type="AlphaFoldDB" id="A0A2A9E0J5"/>
<dbReference type="PIRSF" id="PIRSF004532">
    <property type="entry name" value="GlpX"/>
    <property type="match status" value="1"/>
</dbReference>
<evidence type="ECO:0000313" key="12">
    <source>
        <dbReference type="Proteomes" id="UP000221369"/>
    </source>
</evidence>
<comment type="catalytic activity">
    <reaction evidence="1">
        <text>beta-D-fructose 1,6-bisphosphate + H2O = beta-D-fructose 6-phosphate + phosphate</text>
        <dbReference type="Rhea" id="RHEA:11064"/>
        <dbReference type="ChEBI" id="CHEBI:15377"/>
        <dbReference type="ChEBI" id="CHEBI:32966"/>
        <dbReference type="ChEBI" id="CHEBI:43474"/>
        <dbReference type="ChEBI" id="CHEBI:57634"/>
        <dbReference type="EC" id="3.1.3.11"/>
    </reaction>
</comment>
<evidence type="ECO:0000256" key="5">
    <source>
        <dbReference type="ARBA" id="ARBA00022801"/>
    </source>
</evidence>
<dbReference type="PANTHER" id="PTHR30447:SF0">
    <property type="entry name" value="FRUCTOSE-1,6-BISPHOSPHATASE 1 CLASS 2-RELATED"/>
    <property type="match status" value="1"/>
</dbReference>
<reference evidence="11 12" key="1">
    <citation type="submission" date="2017-10" db="EMBL/GenBank/DDBJ databases">
        <title>Sequencing the genomes of 1000 actinobacteria strains.</title>
        <authorList>
            <person name="Klenk H.-P."/>
        </authorList>
    </citation>
    <scope>NUCLEOTIDE SEQUENCE [LARGE SCALE GENOMIC DNA]</scope>
    <source>
        <strain evidence="11 12">DSM 21798</strain>
    </source>
</reference>
<evidence type="ECO:0000256" key="3">
    <source>
        <dbReference type="ARBA" id="ARBA00008989"/>
    </source>
</evidence>
<name>A0A2A9E0J5_9MICO</name>
<evidence type="ECO:0000313" key="11">
    <source>
        <dbReference type="EMBL" id="PFG31742.1"/>
    </source>
</evidence>
<evidence type="ECO:0000256" key="4">
    <source>
        <dbReference type="ARBA" id="ARBA00022723"/>
    </source>
</evidence>
<feature type="binding site" evidence="10">
    <location>
        <position position="124"/>
    </location>
    <ligand>
        <name>substrate</name>
    </ligand>
</feature>
<dbReference type="GO" id="GO:0046872">
    <property type="term" value="F:metal ion binding"/>
    <property type="evidence" value="ECO:0007669"/>
    <property type="project" value="UniProtKB-KW"/>
</dbReference>
<evidence type="ECO:0000256" key="2">
    <source>
        <dbReference type="ARBA" id="ARBA00004742"/>
    </source>
</evidence>
<evidence type="ECO:0000256" key="9">
    <source>
        <dbReference type="PIRSR" id="PIRSR004532-1"/>
    </source>
</evidence>
<dbReference type="Gene3D" id="3.40.190.90">
    <property type="match status" value="1"/>
</dbReference>
<proteinExistence type="inferred from homology"/>
<dbReference type="GO" id="GO:0006094">
    <property type="term" value="P:gluconeogenesis"/>
    <property type="evidence" value="ECO:0007669"/>
    <property type="project" value="UniProtKB-UniPathway"/>
</dbReference>
<feature type="binding site" evidence="10">
    <location>
        <position position="213"/>
    </location>
    <ligand>
        <name>substrate</name>
    </ligand>
</feature>
<feature type="binding site" evidence="9">
    <location>
        <position position="216"/>
    </location>
    <ligand>
        <name>Mn(2+)</name>
        <dbReference type="ChEBI" id="CHEBI:29035"/>
        <label>2</label>
    </ligand>
</feature>
<feature type="binding site" evidence="9">
    <location>
        <position position="89"/>
    </location>
    <ligand>
        <name>Mn(2+)</name>
        <dbReference type="ChEBI" id="CHEBI:29035"/>
        <label>2</label>
    </ligand>
</feature>
<dbReference type="SUPFAM" id="SSF56655">
    <property type="entry name" value="Carbohydrate phosphatase"/>
    <property type="match status" value="1"/>
</dbReference>
<dbReference type="Gene3D" id="3.30.540.10">
    <property type="entry name" value="Fructose-1,6-Bisphosphatase, subunit A, domain 1"/>
    <property type="match status" value="1"/>
</dbReference>
<accession>A0A2A9E0J5</accession>
<comment type="pathway">
    <text evidence="2">Carbohydrate biosynthesis; gluconeogenesis.</text>
</comment>
<keyword evidence="5" id="KW-0378">Hydrolase</keyword>
<dbReference type="RefSeq" id="WP_098408717.1">
    <property type="nucleotide sequence ID" value="NZ_PDJE01000001.1"/>
</dbReference>
<dbReference type="Proteomes" id="UP000221369">
    <property type="component" value="Unassembled WGS sequence"/>
</dbReference>
<dbReference type="UniPathway" id="UPA00138"/>
<protein>
    <recommendedName>
        <fullName evidence="8">Fructose-1,6-bisphosphatase</fullName>
    </recommendedName>
</protein>
<feature type="binding site" evidence="9">
    <location>
        <position position="62"/>
    </location>
    <ligand>
        <name>Mn(2+)</name>
        <dbReference type="ChEBI" id="CHEBI:29035"/>
        <label>1</label>
    </ligand>
</feature>
<dbReference type="GO" id="GO:0006071">
    <property type="term" value="P:glycerol metabolic process"/>
    <property type="evidence" value="ECO:0007669"/>
    <property type="project" value="InterPro"/>
</dbReference>
<dbReference type="GO" id="GO:0042132">
    <property type="term" value="F:fructose 1,6-bisphosphate 1-phosphatase activity"/>
    <property type="evidence" value="ECO:0007669"/>
    <property type="project" value="UniProtKB-EC"/>
</dbReference>
<dbReference type="GO" id="GO:0030388">
    <property type="term" value="P:fructose 1,6-bisphosphate metabolic process"/>
    <property type="evidence" value="ECO:0007669"/>
    <property type="project" value="TreeGrafter"/>
</dbReference>
<keyword evidence="7 8" id="KW-0119">Carbohydrate metabolism</keyword>
<keyword evidence="4 9" id="KW-0479">Metal-binding</keyword>
<feature type="binding site" evidence="10">
    <location>
        <begin position="168"/>
        <end position="170"/>
    </location>
    <ligand>
        <name>substrate</name>
    </ligand>
</feature>
<dbReference type="Pfam" id="PF03320">
    <property type="entry name" value="FBPase_glpX"/>
    <property type="match status" value="1"/>
</dbReference>
<dbReference type="EMBL" id="PDJE01000001">
    <property type="protein sequence ID" value="PFG31742.1"/>
    <property type="molecule type" value="Genomic_DNA"/>
</dbReference>
<dbReference type="PANTHER" id="PTHR30447">
    <property type="entry name" value="FRUCTOSE-1,6-BISPHOSPHATASE CLASS 2"/>
    <property type="match status" value="1"/>
</dbReference>
<feature type="binding site" evidence="10">
    <location>
        <begin position="92"/>
        <end position="94"/>
    </location>
    <ligand>
        <name>substrate</name>
    </ligand>
</feature>
<feature type="binding site" evidence="10">
    <location>
        <begin position="190"/>
        <end position="192"/>
    </location>
    <ligand>
        <name>substrate</name>
    </ligand>
</feature>